<accession>A0AAV1FT53</accession>
<reference evidence="2" key="1">
    <citation type="submission" date="2023-08" db="EMBL/GenBank/DDBJ databases">
        <authorList>
            <person name="Alioto T."/>
            <person name="Alioto T."/>
            <person name="Gomez Garrido J."/>
        </authorList>
    </citation>
    <scope>NUCLEOTIDE SEQUENCE</scope>
</reference>
<protein>
    <submittedName>
        <fullName evidence="2">Uncharacterized protein</fullName>
    </submittedName>
</protein>
<sequence length="101" mass="11435">MSLKILSITVLLFMGSLVSSAASLEKRWRGLVIEVCCYFAKPYTDQPIVECIKQKPTGDCYSDNFAVKEESGNWQCIKSDSLWMKQQIQQGKVSCSEEPVY</sequence>
<keyword evidence="1" id="KW-0732">Signal</keyword>
<proteinExistence type="predicted"/>
<dbReference type="EMBL" id="OY660872">
    <property type="protein sequence ID" value="CAJ1064325.1"/>
    <property type="molecule type" value="Genomic_DNA"/>
</dbReference>
<organism evidence="2 3">
    <name type="scientific">Xyrichtys novacula</name>
    <name type="common">Pearly razorfish</name>
    <name type="synonym">Hemipteronotus novacula</name>
    <dbReference type="NCBI Taxonomy" id="13765"/>
    <lineage>
        <taxon>Eukaryota</taxon>
        <taxon>Metazoa</taxon>
        <taxon>Chordata</taxon>
        <taxon>Craniata</taxon>
        <taxon>Vertebrata</taxon>
        <taxon>Euteleostomi</taxon>
        <taxon>Actinopterygii</taxon>
        <taxon>Neopterygii</taxon>
        <taxon>Teleostei</taxon>
        <taxon>Neoteleostei</taxon>
        <taxon>Acanthomorphata</taxon>
        <taxon>Eupercaria</taxon>
        <taxon>Labriformes</taxon>
        <taxon>Labridae</taxon>
        <taxon>Xyrichtys</taxon>
    </lineage>
</organism>
<name>A0AAV1FT53_XYRNO</name>
<gene>
    <name evidence="2" type="ORF">XNOV1_A040569</name>
</gene>
<keyword evidence="3" id="KW-1185">Reference proteome</keyword>
<evidence type="ECO:0000313" key="3">
    <source>
        <dbReference type="Proteomes" id="UP001178508"/>
    </source>
</evidence>
<evidence type="ECO:0000256" key="1">
    <source>
        <dbReference type="SAM" id="SignalP"/>
    </source>
</evidence>
<evidence type="ECO:0000313" key="2">
    <source>
        <dbReference type="EMBL" id="CAJ1064325.1"/>
    </source>
</evidence>
<feature type="chain" id="PRO_5043673486" evidence="1">
    <location>
        <begin position="22"/>
        <end position="101"/>
    </location>
</feature>
<dbReference type="AlphaFoldDB" id="A0AAV1FT53"/>
<dbReference type="Proteomes" id="UP001178508">
    <property type="component" value="Chromosome 9"/>
</dbReference>
<feature type="signal peptide" evidence="1">
    <location>
        <begin position="1"/>
        <end position="21"/>
    </location>
</feature>